<dbReference type="PANTHER" id="PTHR37549:SF1">
    <property type="entry name" value="LIPOPROTEIN LPRI"/>
    <property type="match status" value="1"/>
</dbReference>
<protein>
    <recommendedName>
        <fullName evidence="4">Lysozyme inhibitor LprI N-terminal domain-containing protein</fullName>
    </recommendedName>
</protein>
<evidence type="ECO:0008006" key="4">
    <source>
        <dbReference type="Google" id="ProtNLM"/>
    </source>
</evidence>
<feature type="signal peptide" evidence="1">
    <location>
        <begin position="1"/>
        <end position="43"/>
    </location>
</feature>
<dbReference type="AlphaFoldDB" id="A0A1W6YPN4"/>
<proteinExistence type="predicted"/>
<keyword evidence="1" id="KW-0732">Signal</keyword>
<accession>A0A1W6YPN4</accession>
<dbReference type="InterPro" id="IPR052755">
    <property type="entry name" value="Lysozyme_Inhibitor_LprI"/>
</dbReference>
<evidence type="ECO:0000256" key="1">
    <source>
        <dbReference type="SAM" id="SignalP"/>
    </source>
</evidence>
<dbReference type="EMBL" id="CP021108">
    <property type="protein sequence ID" value="ARP83052.1"/>
    <property type="molecule type" value="Genomic_DNA"/>
</dbReference>
<evidence type="ECO:0000313" key="3">
    <source>
        <dbReference type="Proteomes" id="UP000194151"/>
    </source>
</evidence>
<keyword evidence="3" id="KW-1185">Reference proteome</keyword>
<reference evidence="2 3" key="1">
    <citation type="submission" date="2017-05" db="EMBL/GenBank/DDBJ databases">
        <title>Complete and WGS of Bordetella genogroups.</title>
        <authorList>
            <person name="Spilker T."/>
            <person name="LiPuma J."/>
        </authorList>
    </citation>
    <scope>NUCLEOTIDE SEQUENCE [LARGE SCALE GENOMIC DNA]</scope>
    <source>
        <strain evidence="2 3">AU19157</strain>
    </source>
</reference>
<dbReference type="PANTHER" id="PTHR37549">
    <property type="entry name" value="LIPOPROTEIN LPRI"/>
    <property type="match status" value="1"/>
</dbReference>
<evidence type="ECO:0000313" key="2">
    <source>
        <dbReference type="EMBL" id="ARP83052.1"/>
    </source>
</evidence>
<dbReference type="GO" id="GO:0005576">
    <property type="term" value="C:extracellular region"/>
    <property type="evidence" value="ECO:0007669"/>
    <property type="project" value="TreeGrafter"/>
</dbReference>
<name>A0A1W6YPN4_9BORD</name>
<feature type="chain" id="PRO_5013320811" description="Lysozyme inhibitor LprI N-terminal domain-containing protein" evidence="1">
    <location>
        <begin position="44"/>
        <end position="142"/>
    </location>
</feature>
<sequence>MSTNKFERMRARLTWRIHRLSAHLGTSAAIVLAALLPPGVAHAAGFDCKFAKTQVEHLICSVPKLSKLDDQMKVLFEKIEDETAGHDGETGKLIDPAGEEQARWRTTVRDRCKDAACLESVYVARLAAMRKNWAQALDPADR</sequence>
<dbReference type="STRING" id="1416806.CAL12_21015"/>
<dbReference type="KEGG" id="bgv:CAL12_21015"/>
<organism evidence="2 3">
    <name type="scientific">Bordetella genomosp. 8</name>
    <dbReference type="NCBI Taxonomy" id="1416806"/>
    <lineage>
        <taxon>Bacteria</taxon>
        <taxon>Pseudomonadati</taxon>
        <taxon>Pseudomonadota</taxon>
        <taxon>Betaproteobacteria</taxon>
        <taxon>Burkholderiales</taxon>
        <taxon>Alcaligenaceae</taxon>
        <taxon>Bordetella</taxon>
    </lineage>
</organism>
<gene>
    <name evidence="2" type="ORF">CAL12_21015</name>
</gene>
<dbReference type="Proteomes" id="UP000194151">
    <property type="component" value="Chromosome"/>
</dbReference>